<feature type="domain" description="OmpR/PhoB-type" evidence="9">
    <location>
        <begin position="125"/>
        <end position="223"/>
    </location>
</feature>
<feature type="modified residue" description="4-aspartylphosphate" evidence="6">
    <location>
        <position position="51"/>
    </location>
</feature>
<evidence type="ECO:0000313" key="10">
    <source>
        <dbReference type="EMBL" id="RAK01421.1"/>
    </source>
</evidence>
<evidence type="ECO:0000259" key="8">
    <source>
        <dbReference type="PROSITE" id="PS50110"/>
    </source>
</evidence>
<evidence type="ECO:0000256" key="7">
    <source>
        <dbReference type="PROSITE-ProRule" id="PRU01091"/>
    </source>
</evidence>
<dbReference type="CDD" id="cd00383">
    <property type="entry name" value="trans_reg_C"/>
    <property type="match status" value="1"/>
</dbReference>
<evidence type="ECO:0000259" key="9">
    <source>
        <dbReference type="PROSITE" id="PS51755"/>
    </source>
</evidence>
<keyword evidence="2" id="KW-0902">Two-component regulatory system</keyword>
<dbReference type="FunFam" id="3.40.50.2300:FF:000001">
    <property type="entry name" value="DNA-binding response regulator PhoB"/>
    <property type="match status" value="1"/>
</dbReference>
<protein>
    <submittedName>
        <fullName evidence="10">DNA-binding response OmpR family regulator</fullName>
    </submittedName>
    <submittedName>
        <fullName evidence="11">DNA-binding response regulator</fullName>
    </submittedName>
</protein>
<dbReference type="AlphaFoldDB" id="A0A327X3W1"/>
<evidence type="ECO:0000313" key="13">
    <source>
        <dbReference type="Proteomes" id="UP000287865"/>
    </source>
</evidence>
<keyword evidence="5" id="KW-0804">Transcription</keyword>
<dbReference type="EMBL" id="PIPK01000001">
    <property type="protein sequence ID" value="RUO28263.1"/>
    <property type="molecule type" value="Genomic_DNA"/>
</dbReference>
<dbReference type="Pfam" id="PF00486">
    <property type="entry name" value="Trans_reg_C"/>
    <property type="match status" value="1"/>
</dbReference>
<feature type="domain" description="Response regulatory" evidence="8">
    <location>
        <begin position="2"/>
        <end position="116"/>
    </location>
</feature>
<dbReference type="PROSITE" id="PS50110">
    <property type="entry name" value="RESPONSE_REGULATORY"/>
    <property type="match status" value="1"/>
</dbReference>
<gene>
    <name evidence="10" type="ORF">B0I24_10144</name>
    <name evidence="11" type="ORF">CWE07_00200</name>
</gene>
<dbReference type="OrthoDB" id="9802426at2"/>
<dbReference type="Gene3D" id="1.10.10.10">
    <property type="entry name" value="Winged helix-like DNA-binding domain superfamily/Winged helix DNA-binding domain"/>
    <property type="match status" value="1"/>
</dbReference>
<dbReference type="EMBL" id="QLMD01000001">
    <property type="protein sequence ID" value="RAK01421.1"/>
    <property type="molecule type" value="Genomic_DNA"/>
</dbReference>
<organism evidence="10 12">
    <name type="scientific">Aliidiomarina maris</name>
    <dbReference type="NCBI Taxonomy" id="531312"/>
    <lineage>
        <taxon>Bacteria</taxon>
        <taxon>Pseudomonadati</taxon>
        <taxon>Pseudomonadota</taxon>
        <taxon>Gammaproteobacteria</taxon>
        <taxon>Alteromonadales</taxon>
        <taxon>Idiomarinaceae</taxon>
        <taxon>Aliidiomarina</taxon>
    </lineage>
</organism>
<keyword evidence="1 6" id="KW-0597">Phosphoprotein</keyword>
<name>A0A327X3W1_9GAMM</name>
<evidence type="ECO:0000313" key="11">
    <source>
        <dbReference type="EMBL" id="RUO28263.1"/>
    </source>
</evidence>
<dbReference type="Pfam" id="PF00072">
    <property type="entry name" value="Response_reg"/>
    <property type="match status" value="1"/>
</dbReference>
<dbReference type="FunFam" id="1.10.10.10:FF:000005">
    <property type="entry name" value="Two-component system response regulator"/>
    <property type="match status" value="1"/>
</dbReference>
<comment type="caution">
    <text evidence="10">The sequence shown here is derived from an EMBL/GenBank/DDBJ whole genome shotgun (WGS) entry which is preliminary data.</text>
</comment>
<dbReference type="SUPFAM" id="SSF52172">
    <property type="entry name" value="CheY-like"/>
    <property type="match status" value="1"/>
</dbReference>
<evidence type="ECO:0000256" key="1">
    <source>
        <dbReference type="ARBA" id="ARBA00022553"/>
    </source>
</evidence>
<dbReference type="GO" id="GO:0006355">
    <property type="term" value="P:regulation of DNA-templated transcription"/>
    <property type="evidence" value="ECO:0007669"/>
    <property type="project" value="InterPro"/>
</dbReference>
<dbReference type="InterPro" id="IPR039420">
    <property type="entry name" value="WalR-like"/>
</dbReference>
<dbReference type="GO" id="GO:0005829">
    <property type="term" value="C:cytosol"/>
    <property type="evidence" value="ECO:0007669"/>
    <property type="project" value="TreeGrafter"/>
</dbReference>
<dbReference type="InterPro" id="IPR011006">
    <property type="entry name" value="CheY-like_superfamily"/>
</dbReference>
<dbReference type="CDD" id="cd17574">
    <property type="entry name" value="REC_OmpR"/>
    <property type="match status" value="1"/>
</dbReference>
<dbReference type="InterPro" id="IPR036388">
    <property type="entry name" value="WH-like_DNA-bd_sf"/>
</dbReference>
<reference evidence="10 12" key="2">
    <citation type="submission" date="2018-06" db="EMBL/GenBank/DDBJ databases">
        <title>Genomic Encyclopedia of Type Strains, Phase III (KMG-III): the genomes of soil and plant-associated and newly described type strains.</title>
        <authorList>
            <person name="Whitman W."/>
        </authorList>
    </citation>
    <scope>NUCLEOTIDE SEQUENCE [LARGE SCALE GENOMIC DNA]</scope>
    <source>
        <strain evidence="10 12">CGMCC 1.15366</strain>
    </source>
</reference>
<sequence>MTILVVEDDPRVADFLQRGLRAEGYQVDVCSDGAQAVACVQQLQPEVVILDRMLPNLDGVSVCQIIRGMQLDTKIIMLSALNEVDARVEGLRIGADDYMGKPFSFEELLLRIEIQRNSRHASPGTHEIRQHDIVFNLDKMSVTKGAQKVEFTAKELAILEVLMRTPGKVFSRERILSKVWGLSEDPLTNVVDVYIGRLRKKLDAQNPERYIQTLRGLGYFWVE</sequence>
<keyword evidence="4 7" id="KW-0238">DNA-binding</keyword>
<accession>A0A327X3W1</accession>
<dbReference type="SMART" id="SM00448">
    <property type="entry name" value="REC"/>
    <property type="match status" value="1"/>
</dbReference>
<dbReference type="SMART" id="SM00862">
    <property type="entry name" value="Trans_reg_C"/>
    <property type="match status" value="1"/>
</dbReference>
<evidence type="ECO:0000256" key="2">
    <source>
        <dbReference type="ARBA" id="ARBA00023012"/>
    </source>
</evidence>
<dbReference type="GO" id="GO:0000976">
    <property type="term" value="F:transcription cis-regulatory region binding"/>
    <property type="evidence" value="ECO:0007669"/>
    <property type="project" value="TreeGrafter"/>
</dbReference>
<keyword evidence="13" id="KW-1185">Reference proteome</keyword>
<evidence type="ECO:0000256" key="3">
    <source>
        <dbReference type="ARBA" id="ARBA00023015"/>
    </source>
</evidence>
<evidence type="ECO:0000256" key="6">
    <source>
        <dbReference type="PROSITE-ProRule" id="PRU00169"/>
    </source>
</evidence>
<evidence type="ECO:0000256" key="5">
    <source>
        <dbReference type="ARBA" id="ARBA00023163"/>
    </source>
</evidence>
<dbReference type="GO" id="GO:0032993">
    <property type="term" value="C:protein-DNA complex"/>
    <property type="evidence" value="ECO:0007669"/>
    <property type="project" value="TreeGrafter"/>
</dbReference>
<dbReference type="PROSITE" id="PS51755">
    <property type="entry name" value="OMPR_PHOB"/>
    <property type="match status" value="1"/>
</dbReference>
<evidence type="ECO:0000313" key="12">
    <source>
        <dbReference type="Proteomes" id="UP000249203"/>
    </source>
</evidence>
<feature type="DNA-binding region" description="OmpR/PhoB-type" evidence="7">
    <location>
        <begin position="125"/>
        <end position="223"/>
    </location>
</feature>
<dbReference type="Proteomes" id="UP000249203">
    <property type="component" value="Unassembled WGS sequence"/>
</dbReference>
<dbReference type="InterPro" id="IPR001789">
    <property type="entry name" value="Sig_transdc_resp-reg_receiver"/>
</dbReference>
<dbReference type="Proteomes" id="UP000287865">
    <property type="component" value="Unassembled WGS sequence"/>
</dbReference>
<dbReference type="PANTHER" id="PTHR48111:SF22">
    <property type="entry name" value="REGULATOR OF RPOS"/>
    <property type="match status" value="1"/>
</dbReference>
<dbReference type="Gene3D" id="3.40.50.2300">
    <property type="match status" value="1"/>
</dbReference>
<dbReference type="GO" id="GO:0000156">
    <property type="term" value="F:phosphorelay response regulator activity"/>
    <property type="evidence" value="ECO:0007669"/>
    <property type="project" value="TreeGrafter"/>
</dbReference>
<evidence type="ECO:0000256" key="4">
    <source>
        <dbReference type="ARBA" id="ARBA00023125"/>
    </source>
</evidence>
<dbReference type="InterPro" id="IPR001867">
    <property type="entry name" value="OmpR/PhoB-type_DNA-bd"/>
</dbReference>
<dbReference type="RefSeq" id="WP_111567919.1">
    <property type="nucleotide sequence ID" value="NZ_PIPK01000001.1"/>
</dbReference>
<dbReference type="PANTHER" id="PTHR48111">
    <property type="entry name" value="REGULATOR OF RPOS"/>
    <property type="match status" value="1"/>
</dbReference>
<keyword evidence="3" id="KW-0805">Transcription regulation</keyword>
<proteinExistence type="predicted"/>
<reference evidence="11 13" key="1">
    <citation type="journal article" date="2018" name="Front. Microbiol.">
        <title>Genome-Based Analysis Reveals the Taxonomy and Diversity of the Family Idiomarinaceae.</title>
        <authorList>
            <person name="Liu Y."/>
            <person name="Lai Q."/>
            <person name="Shao Z."/>
        </authorList>
    </citation>
    <scope>NUCLEOTIDE SEQUENCE [LARGE SCALE GENOMIC DNA]</scope>
    <source>
        <strain evidence="11 13">CF12-14</strain>
    </source>
</reference>